<evidence type="ECO:0000313" key="12">
    <source>
        <dbReference type="EMBL" id="KRN94858.1"/>
    </source>
</evidence>
<dbReference type="InterPro" id="IPR008921">
    <property type="entry name" value="DNA_pol3_clamp-load_cplx_C"/>
</dbReference>
<dbReference type="InterPro" id="IPR048466">
    <property type="entry name" value="DNA_pol3_delta-like_C"/>
</dbReference>
<evidence type="ECO:0000256" key="3">
    <source>
        <dbReference type="ARBA" id="ARBA00022679"/>
    </source>
</evidence>
<dbReference type="EC" id="2.7.7.7" evidence="1"/>
<evidence type="ECO:0000313" key="11">
    <source>
        <dbReference type="EMBL" id="GEK28429.1"/>
    </source>
</evidence>
<reference evidence="12 13" key="1">
    <citation type="journal article" date="2015" name="Genome Announc.">
        <title>Expanding the biotechnology potential of lactobacilli through comparative genomics of 213 strains and associated genera.</title>
        <authorList>
            <person name="Sun Z."/>
            <person name="Harris H.M."/>
            <person name="McCann A."/>
            <person name="Guo C."/>
            <person name="Argimon S."/>
            <person name="Zhang W."/>
            <person name="Yang X."/>
            <person name="Jeffery I.B."/>
            <person name="Cooney J.C."/>
            <person name="Kagawa T.F."/>
            <person name="Liu W."/>
            <person name="Song Y."/>
            <person name="Salvetti E."/>
            <person name="Wrobel A."/>
            <person name="Rasinkangas P."/>
            <person name="Parkhill J."/>
            <person name="Rea M.C."/>
            <person name="O'Sullivan O."/>
            <person name="Ritari J."/>
            <person name="Douillard F.P."/>
            <person name="Paul Ross R."/>
            <person name="Yang R."/>
            <person name="Briner A.E."/>
            <person name="Felis G.E."/>
            <person name="de Vos W.M."/>
            <person name="Barrangou R."/>
            <person name="Klaenhammer T.R."/>
            <person name="Caufield P.W."/>
            <person name="Cui Y."/>
            <person name="Zhang H."/>
            <person name="O'Toole P.W."/>
        </authorList>
    </citation>
    <scope>NUCLEOTIDE SEQUENCE [LARGE SCALE GENOMIC DNA]</scope>
    <source>
        <strain evidence="12 13">DSM 22696</strain>
    </source>
</reference>
<keyword evidence="3" id="KW-0808">Transferase</keyword>
<comment type="catalytic activity">
    <reaction evidence="8">
        <text>DNA(n) + a 2'-deoxyribonucleoside 5'-triphosphate = DNA(n+1) + diphosphate</text>
        <dbReference type="Rhea" id="RHEA:22508"/>
        <dbReference type="Rhea" id="RHEA-COMP:17339"/>
        <dbReference type="Rhea" id="RHEA-COMP:17340"/>
        <dbReference type="ChEBI" id="CHEBI:33019"/>
        <dbReference type="ChEBI" id="CHEBI:61560"/>
        <dbReference type="ChEBI" id="CHEBI:173112"/>
        <dbReference type="EC" id="2.7.7.7"/>
    </reaction>
</comment>
<dbReference type="RefSeq" id="WP_057811094.1">
    <property type="nucleotide sequence ID" value="NZ_BJUD01000010.1"/>
</dbReference>
<keyword evidence="6" id="KW-0239">DNA-directed DNA polymerase</keyword>
<evidence type="ECO:0000256" key="8">
    <source>
        <dbReference type="ARBA" id="ARBA00049244"/>
    </source>
</evidence>
<evidence type="ECO:0000256" key="4">
    <source>
        <dbReference type="ARBA" id="ARBA00022695"/>
    </source>
</evidence>
<dbReference type="NCBIfam" id="TIGR01128">
    <property type="entry name" value="holA"/>
    <property type="match status" value="1"/>
</dbReference>
<dbReference type="PANTHER" id="PTHR34388:SF1">
    <property type="entry name" value="DNA POLYMERASE III SUBUNIT DELTA"/>
    <property type="match status" value="1"/>
</dbReference>
<dbReference type="OrthoDB" id="9775929at2"/>
<accession>A0A0R2L6L3</accession>
<dbReference type="Gene3D" id="1.20.272.10">
    <property type="match status" value="1"/>
</dbReference>
<dbReference type="STRING" id="348151.IV55_GL000399"/>
<evidence type="ECO:0000313" key="13">
    <source>
        <dbReference type="Proteomes" id="UP000051139"/>
    </source>
</evidence>
<dbReference type="GO" id="GO:0009360">
    <property type="term" value="C:DNA polymerase III complex"/>
    <property type="evidence" value="ECO:0007669"/>
    <property type="project" value="InterPro"/>
</dbReference>
<dbReference type="InterPro" id="IPR005790">
    <property type="entry name" value="DNA_polIII_delta"/>
</dbReference>
<dbReference type="EMBL" id="JQCB01000012">
    <property type="protein sequence ID" value="KRN94858.1"/>
    <property type="molecule type" value="Genomic_DNA"/>
</dbReference>
<comment type="caution">
    <text evidence="12">The sequence shown here is derived from an EMBL/GenBank/DDBJ whole genome shotgun (WGS) entry which is preliminary data.</text>
</comment>
<evidence type="ECO:0000256" key="6">
    <source>
        <dbReference type="ARBA" id="ARBA00022932"/>
    </source>
</evidence>
<dbReference type="PANTHER" id="PTHR34388">
    <property type="entry name" value="DNA POLYMERASE III SUBUNIT DELTA"/>
    <property type="match status" value="1"/>
</dbReference>
<evidence type="ECO:0000256" key="1">
    <source>
        <dbReference type="ARBA" id="ARBA00012417"/>
    </source>
</evidence>
<evidence type="ECO:0000259" key="10">
    <source>
        <dbReference type="Pfam" id="PF21694"/>
    </source>
</evidence>
<dbReference type="GO" id="GO:0006261">
    <property type="term" value="P:DNA-templated DNA replication"/>
    <property type="evidence" value="ECO:0007669"/>
    <property type="project" value="TreeGrafter"/>
</dbReference>
<dbReference type="GO" id="GO:0003677">
    <property type="term" value="F:DNA binding"/>
    <property type="evidence" value="ECO:0007669"/>
    <property type="project" value="InterPro"/>
</dbReference>
<dbReference type="GO" id="GO:0003887">
    <property type="term" value="F:DNA-directed DNA polymerase activity"/>
    <property type="evidence" value="ECO:0007669"/>
    <property type="project" value="UniProtKB-KW"/>
</dbReference>
<dbReference type="Gene3D" id="3.40.50.300">
    <property type="entry name" value="P-loop containing nucleotide triphosphate hydrolases"/>
    <property type="match status" value="1"/>
</dbReference>
<keyword evidence="13" id="KW-1185">Reference proteome</keyword>
<name>A0A0R2L6L3_9LACO</name>
<evidence type="ECO:0000256" key="5">
    <source>
        <dbReference type="ARBA" id="ARBA00022705"/>
    </source>
</evidence>
<dbReference type="Proteomes" id="UP000051139">
    <property type="component" value="Unassembled WGS sequence"/>
</dbReference>
<keyword evidence="5" id="KW-0235">DNA replication</keyword>
<dbReference type="Pfam" id="PF06144">
    <property type="entry name" value="DNA_pol3_delta"/>
    <property type="match status" value="1"/>
</dbReference>
<keyword evidence="4" id="KW-0548">Nucleotidyltransferase</keyword>
<reference evidence="11 14" key="2">
    <citation type="submission" date="2019-07" db="EMBL/GenBank/DDBJ databases">
        <title>Whole genome shotgun sequence of Lactobacillus siliginis NBRC 101315.</title>
        <authorList>
            <person name="Hosoyama A."/>
            <person name="Uohara A."/>
            <person name="Ohji S."/>
            <person name="Ichikawa N."/>
        </authorList>
    </citation>
    <scope>NUCLEOTIDE SEQUENCE [LARGE SCALE GENOMIC DNA]</scope>
    <source>
        <strain evidence="11 14">NBRC 101315</strain>
    </source>
</reference>
<evidence type="ECO:0000256" key="2">
    <source>
        <dbReference type="ARBA" id="ARBA00017703"/>
    </source>
</evidence>
<evidence type="ECO:0000256" key="7">
    <source>
        <dbReference type="ARBA" id="ARBA00034754"/>
    </source>
</evidence>
<dbReference type="Proteomes" id="UP000321429">
    <property type="component" value="Unassembled WGS sequence"/>
</dbReference>
<dbReference type="Pfam" id="PF21694">
    <property type="entry name" value="DNA_pol3_delta_C"/>
    <property type="match status" value="1"/>
</dbReference>
<sequence length="341" mass="38112">MDVTTLMQQLKTQQVQPLYLIMGTENYLLEQVRRAFKQVIPAEQAAMNVGSYDMEQTPVAVALDDAMSIPFFGDHRLVILDKPFFLTGETNKNKVDHDLDALLNYVQHPEPTTIFVILAPYEKLDGRKKIAKLLKKDAVNVSVAPLAERDARQYVESQAQADGYQFAAGGMDLLVRRTNADLSLMMANLGKLELFAVADKIIGQDAINGLVPQSLADNVFDLVTAVLKRNVKQAVTLYHDLLVLGEEPLRINAVLVSQFRLLLQVKILATRGLSQGTLAGQLHVHPYRVKLALQSVRQFSQQDLSRAFLGLINIEAQLKQTQQDPELLFNLFMLQFTNQAA</sequence>
<comment type="similarity">
    <text evidence="7">Belongs to the DNA polymerase HolA subunit family.</text>
</comment>
<dbReference type="InterPro" id="IPR010372">
    <property type="entry name" value="DNA_pol3_delta_N"/>
</dbReference>
<protein>
    <recommendedName>
        <fullName evidence="2">DNA polymerase III subunit delta</fullName>
        <ecNumber evidence="1">2.7.7.7</ecNumber>
    </recommendedName>
</protein>
<proteinExistence type="inferred from homology"/>
<organism evidence="12 13">
    <name type="scientific">Furfurilactobacillus siliginis</name>
    <dbReference type="NCBI Taxonomy" id="348151"/>
    <lineage>
        <taxon>Bacteria</taxon>
        <taxon>Bacillati</taxon>
        <taxon>Bacillota</taxon>
        <taxon>Bacilli</taxon>
        <taxon>Lactobacillales</taxon>
        <taxon>Lactobacillaceae</taxon>
        <taxon>Furfurilactobacillus</taxon>
    </lineage>
</organism>
<dbReference type="EMBL" id="BJUD01000010">
    <property type="protein sequence ID" value="GEK28429.1"/>
    <property type="molecule type" value="Genomic_DNA"/>
</dbReference>
<feature type="domain" description="DNA polymerase III delta N-terminal" evidence="9">
    <location>
        <begin position="19"/>
        <end position="142"/>
    </location>
</feature>
<dbReference type="InterPro" id="IPR027417">
    <property type="entry name" value="P-loop_NTPase"/>
</dbReference>
<gene>
    <name evidence="11" type="primary">holA</name>
    <name evidence="12" type="ORF">IV55_GL000399</name>
    <name evidence="11" type="ORF">LSI01_07400</name>
</gene>
<evidence type="ECO:0000313" key="14">
    <source>
        <dbReference type="Proteomes" id="UP000321429"/>
    </source>
</evidence>
<dbReference type="SUPFAM" id="SSF52540">
    <property type="entry name" value="P-loop containing nucleoside triphosphate hydrolases"/>
    <property type="match status" value="1"/>
</dbReference>
<feature type="domain" description="DNA polymerase III delta subunit-like C-terminal" evidence="10">
    <location>
        <begin position="217"/>
        <end position="336"/>
    </location>
</feature>
<dbReference type="AlphaFoldDB" id="A0A0R2L6L3"/>
<dbReference type="PATRIC" id="fig|348151.3.peg.405"/>
<dbReference type="SUPFAM" id="SSF48019">
    <property type="entry name" value="post-AAA+ oligomerization domain-like"/>
    <property type="match status" value="1"/>
</dbReference>
<evidence type="ECO:0000259" key="9">
    <source>
        <dbReference type="Pfam" id="PF06144"/>
    </source>
</evidence>